<name>A0A8J7T5L8_ATRSP</name>
<sequence length="461" mass="50402">MGVEDSLRSWGATLLILPGVLCGQWAVRYPERPVCAVRGSSVVFNCSYDYPESFTQDSRTVQYKVDTVLWCKDSCFIGGVKKDKFVYSDESGSVLPEYLNRTEYLGDKQKTCTVKIKDIRTSDQGEYRFRFKTNDPGGKWSGDPGVTLSVLEFKVWRSPSGETTAVREGDNVTLTCDTVNCSPAQTQLTWFKNDHPLPHTQTAANTLHFNPVSSGHSGLYSCAPRDTTGSRSPPFPLDVQYAPKGTSVSISPSGEIAEGSSVTLTCRSSANPTVKNYTWFKIDGTGLVYKGPSYTIINISSADSGRYYCEAQNEIGALNSTAVNLTVTGPGSSLLLAAVLGAVLLLIIVLAMTLFAVRRRKSGPTEEENSDTQAAIDHLYDNVTQSQTPERQQGQITPEEETEVNYSTVNFKPKTPRSCPLGEAPDEASVVYSSVNRNVRFGDETEDPSSLYSTVVKTQTH</sequence>
<evidence type="ECO:0000259" key="8">
    <source>
        <dbReference type="PROSITE" id="PS50835"/>
    </source>
</evidence>
<dbReference type="InterPro" id="IPR003599">
    <property type="entry name" value="Ig_sub"/>
</dbReference>
<comment type="caution">
    <text evidence="9">The sequence shown here is derived from an EMBL/GenBank/DDBJ whole genome shotgun (WGS) entry which is preliminary data.</text>
</comment>
<evidence type="ECO:0000256" key="2">
    <source>
        <dbReference type="ARBA" id="ARBA00041781"/>
    </source>
</evidence>
<dbReference type="Proteomes" id="UP000736164">
    <property type="component" value="Unassembled WGS sequence"/>
</dbReference>
<feature type="region of interest" description="Disordered" evidence="5">
    <location>
        <begin position="385"/>
        <end position="425"/>
    </location>
</feature>
<dbReference type="AlphaFoldDB" id="A0A8J7T5L8"/>
<feature type="compositionally biased region" description="Polar residues" evidence="5">
    <location>
        <begin position="385"/>
        <end position="396"/>
    </location>
</feature>
<keyword evidence="6" id="KW-0812">Transmembrane</keyword>
<organism evidence="9 10">
    <name type="scientific">Atractosteus spatula</name>
    <name type="common">Alligator gar</name>
    <name type="synonym">Lepisosteus spatula</name>
    <dbReference type="NCBI Taxonomy" id="7917"/>
    <lineage>
        <taxon>Eukaryota</taxon>
        <taxon>Metazoa</taxon>
        <taxon>Chordata</taxon>
        <taxon>Craniata</taxon>
        <taxon>Vertebrata</taxon>
        <taxon>Euteleostomi</taxon>
        <taxon>Actinopterygii</taxon>
        <taxon>Neopterygii</taxon>
        <taxon>Holostei</taxon>
        <taxon>Semionotiformes</taxon>
        <taxon>Lepisosteidae</taxon>
        <taxon>Atractosteus</taxon>
    </lineage>
</organism>
<evidence type="ECO:0000256" key="4">
    <source>
        <dbReference type="ARBA" id="ARBA00046458"/>
    </source>
</evidence>
<evidence type="ECO:0000256" key="5">
    <source>
        <dbReference type="SAM" id="MobiDB-lite"/>
    </source>
</evidence>
<feature type="non-terminal residue" evidence="9">
    <location>
        <position position="461"/>
    </location>
</feature>
<dbReference type="Pfam" id="PF13927">
    <property type="entry name" value="Ig_3"/>
    <property type="match status" value="1"/>
</dbReference>
<feature type="domain" description="Ig-like" evidence="8">
    <location>
        <begin position="144"/>
        <end position="238"/>
    </location>
</feature>
<keyword evidence="7" id="KW-0732">Signal</keyword>
<dbReference type="SMART" id="SM00408">
    <property type="entry name" value="IGc2"/>
    <property type="match status" value="2"/>
</dbReference>
<dbReference type="PANTHER" id="PTHR46013:SF4">
    <property type="entry name" value="B-CELL RECEPTOR CD22-RELATED"/>
    <property type="match status" value="1"/>
</dbReference>
<feature type="domain" description="Ig-like" evidence="8">
    <location>
        <begin position="243"/>
        <end position="328"/>
    </location>
</feature>
<reference evidence="9" key="1">
    <citation type="journal article" date="2021" name="Cell">
        <title>Tracing the genetic footprints of vertebrate landing in non-teleost ray-finned fishes.</title>
        <authorList>
            <person name="Bi X."/>
            <person name="Wang K."/>
            <person name="Yang L."/>
            <person name="Pan H."/>
            <person name="Jiang H."/>
            <person name="Wei Q."/>
            <person name="Fang M."/>
            <person name="Yu H."/>
            <person name="Zhu C."/>
            <person name="Cai Y."/>
            <person name="He Y."/>
            <person name="Gan X."/>
            <person name="Zeng H."/>
            <person name="Yu D."/>
            <person name="Zhu Y."/>
            <person name="Jiang H."/>
            <person name="Qiu Q."/>
            <person name="Yang H."/>
            <person name="Zhang Y.E."/>
            <person name="Wang W."/>
            <person name="Zhu M."/>
            <person name="He S."/>
            <person name="Zhang G."/>
        </authorList>
    </citation>
    <scope>NUCLEOTIDE SEQUENCE</scope>
    <source>
        <strain evidence="9">Allg_001</strain>
    </source>
</reference>
<evidence type="ECO:0000256" key="1">
    <source>
        <dbReference type="ARBA" id="ARBA00040106"/>
    </source>
</evidence>
<dbReference type="SUPFAM" id="SSF48726">
    <property type="entry name" value="Immunoglobulin"/>
    <property type="match status" value="3"/>
</dbReference>
<dbReference type="InterPro" id="IPR013783">
    <property type="entry name" value="Ig-like_fold"/>
</dbReference>
<proteinExistence type="predicted"/>
<evidence type="ECO:0000313" key="10">
    <source>
        <dbReference type="Proteomes" id="UP000736164"/>
    </source>
</evidence>
<dbReference type="InterPro" id="IPR056386">
    <property type="entry name" value="Ig_CD22"/>
</dbReference>
<feature type="compositionally biased region" description="Polar residues" evidence="5">
    <location>
        <begin position="448"/>
        <end position="461"/>
    </location>
</feature>
<evidence type="ECO:0000256" key="7">
    <source>
        <dbReference type="SAM" id="SignalP"/>
    </source>
</evidence>
<evidence type="ECO:0000313" key="9">
    <source>
        <dbReference type="EMBL" id="MBN3311524.1"/>
    </source>
</evidence>
<feature type="region of interest" description="Disordered" evidence="5">
    <location>
        <begin position="441"/>
        <end position="461"/>
    </location>
</feature>
<comment type="function">
    <text evidence="3">Most highly expressed siglec (sialic acid-binding immunoglobulin-like lectin) on B-cells that plays a role in various aspects of B-cell biology including differentiation, antigen presentation, and trafficking to bone marrow. Binds to alpha 2,6-linked sialic acid residues of surface molecules such as CD22 itself, CD45 and IgM in a cis configuration. Can also bind to ligands on other cells as an adhesion molecule in a trans configuration. Acts as an inhibitory coreceptor on the surface of B-cells and inhibits B-cell receptor induced signaling, characterized by inhibition of the calcium mobilization and cellular activation. Mechanistically, the immunoreceptor tyrosine-based inhibitory motif domain is phosphorylated by the Src kinase LYN, which in turn leads to the recruitment of the protein tyrosine phosphatase 1/PTPN6, leading to the negative regulation of BCR signaling. If this negative signaling from is of sufficient strength, apoptosis of the B-cell can be induced.</text>
</comment>
<keyword evidence="6" id="KW-1133">Transmembrane helix</keyword>
<dbReference type="PROSITE" id="PS50835">
    <property type="entry name" value="IG_LIKE"/>
    <property type="match status" value="2"/>
</dbReference>
<dbReference type="InterPro" id="IPR036179">
    <property type="entry name" value="Ig-like_dom_sf"/>
</dbReference>
<accession>A0A8J7T5L8</accession>
<comment type="subunit">
    <text evidence="4">Predominantly monomer of isoform CD22-beta. Also found as heterodimer of isoform CD22-beta and a shorter isoform. Interacts with PTPN6/SHP-1, LYN, SYK, PIK3R1/PIK3R2 and PLCG1 upon phosphorylation. Interacts with GRB2, INPP5D and SHC1 upon phosphorylation. May form a complex with INPP5D/SHIP, GRB2 and SHC1.</text>
</comment>
<keyword evidence="10" id="KW-1185">Reference proteome</keyword>
<dbReference type="SMART" id="SM00409">
    <property type="entry name" value="IG"/>
    <property type="match status" value="3"/>
</dbReference>
<dbReference type="InterPro" id="IPR007110">
    <property type="entry name" value="Ig-like_dom"/>
</dbReference>
<dbReference type="Gene3D" id="2.60.40.10">
    <property type="entry name" value="Immunoglobulins"/>
    <property type="match status" value="3"/>
</dbReference>
<evidence type="ECO:0000256" key="6">
    <source>
        <dbReference type="SAM" id="Phobius"/>
    </source>
</evidence>
<feature type="signal peptide" evidence="7">
    <location>
        <begin position="1"/>
        <end position="22"/>
    </location>
</feature>
<dbReference type="Pfam" id="PF24518">
    <property type="entry name" value="Ig_CD22"/>
    <property type="match status" value="1"/>
</dbReference>
<gene>
    <name evidence="9" type="primary">Siglec1_3</name>
    <name evidence="9" type="ORF">GTO95_0008779</name>
</gene>
<feature type="non-terminal residue" evidence="9">
    <location>
        <position position="1"/>
    </location>
</feature>
<protein>
    <recommendedName>
        <fullName evidence="1">B-cell receptor CD22</fullName>
    </recommendedName>
    <alternativeName>
        <fullName evidence="2">Sialic acid-binding Ig-like lectin 2</fullName>
    </alternativeName>
</protein>
<dbReference type="EMBL" id="JAAWVO010000763">
    <property type="protein sequence ID" value="MBN3311524.1"/>
    <property type="molecule type" value="Genomic_DNA"/>
</dbReference>
<evidence type="ECO:0000256" key="3">
    <source>
        <dbReference type="ARBA" id="ARBA00045430"/>
    </source>
</evidence>
<keyword evidence="6" id="KW-0472">Membrane</keyword>
<feature type="chain" id="PRO_5035205058" description="B-cell receptor CD22" evidence="7">
    <location>
        <begin position="23"/>
        <end position="461"/>
    </location>
</feature>
<dbReference type="InterPro" id="IPR003598">
    <property type="entry name" value="Ig_sub2"/>
</dbReference>
<dbReference type="Pfam" id="PF13895">
    <property type="entry name" value="Ig_2"/>
    <property type="match status" value="1"/>
</dbReference>
<feature type="transmembrane region" description="Helical" evidence="6">
    <location>
        <begin position="334"/>
        <end position="357"/>
    </location>
</feature>
<dbReference type="PANTHER" id="PTHR46013">
    <property type="entry name" value="VASCULAR CELL ADHESION MOLECULE 1"/>
    <property type="match status" value="1"/>
</dbReference>